<dbReference type="InterPro" id="IPR013324">
    <property type="entry name" value="RNA_pol_sigma_r3/r4-like"/>
</dbReference>
<dbReference type="Pfam" id="PF04542">
    <property type="entry name" value="Sigma70_r2"/>
    <property type="match status" value="1"/>
</dbReference>
<evidence type="ECO:0000313" key="4">
    <source>
        <dbReference type="EMBL" id="OYD57237.1"/>
    </source>
</evidence>
<keyword evidence="5" id="KW-1185">Reference proteome</keyword>
<dbReference type="InterPro" id="IPR007627">
    <property type="entry name" value="RNA_pol_sigma70_r2"/>
</dbReference>
<dbReference type="PANTHER" id="PTHR30173">
    <property type="entry name" value="SIGMA 19 FACTOR"/>
    <property type="match status" value="1"/>
</dbReference>
<dbReference type="InterPro" id="IPR014303">
    <property type="entry name" value="RNA_pol_sigma-70_ECF"/>
</dbReference>
<dbReference type="InterPro" id="IPR032710">
    <property type="entry name" value="NTF2-like_dom_sf"/>
</dbReference>
<comment type="caution">
    <text evidence="4">The sequence shown here is derived from an EMBL/GenBank/DDBJ whole genome shotgun (WGS) entry which is preliminary data.</text>
</comment>
<dbReference type="GO" id="GO:0016987">
    <property type="term" value="F:sigma factor activity"/>
    <property type="evidence" value="ECO:0007669"/>
    <property type="project" value="InterPro"/>
</dbReference>
<dbReference type="Proteomes" id="UP000215059">
    <property type="component" value="Unassembled WGS sequence"/>
</dbReference>
<accession>A0A235F8D7</accession>
<dbReference type="NCBIfam" id="NF007214">
    <property type="entry name" value="PRK09636.1"/>
    <property type="match status" value="1"/>
</dbReference>
<dbReference type="Pfam" id="PF08281">
    <property type="entry name" value="Sigma70_r4_2"/>
    <property type="match status" value="1"/>
</dbReference>
<dbReference type="NCBIfam" id="TIGR02957">
    <property type="entry name" value="SigX4"/>
    <property type="match status" value="1"/>
</dbReference>
<protein>
    <submittedName>
        <fullName evidence="4">RNA polymerase subunit sigma-24</fullName>
    </submittedName>
</protein>
<feature type="domain" description="RNA polymerase sigma factor 70 region 4 type 2" evidence="3">
    <location>
        <begin position="103"/>
        <end position="152"/>
    </location>
</feature>
<dbReference type="GO" id="GO:0006352">
    <property type="term" value="P:DNA-templated transcription initiation"/>
    <property type="evidence" value="ECO:0007669"/>
    <property type="project" value="InterPro"/>
</dbReference>
<evidence type="ECO:0000313" key="5">
    <source>
        <dbReference type="Proteomes" id="UP000215059"/>
    </source>
</evidence>
<dbReference type="EMBL" id="NOII01000003">
    <property type="protein sequence ID" value="OYD57237.1"/>
    <property type="molecule type" value="Genomic_DNA"/>
</dbReference>
<dbReference type="Gene3D" id="1.10.1740.10">
    <property type="match status" value="1"/>
</dbReference>
<dbReference type="SUPFAM" id="SSF54427">
    <property type="entry name" value="NTF2-like"/>
    <property type="match status" value="1"/>
</dbReference>
<dbReference type="AlphaFoldDB" id="A0A235F8D7"/>
<dbReference type="Gene3D" id="3.10.450.50">
    <property type="match status" value="1"/>
</dbReference>
<dbReference type="InterPro" id="IPR052704">
    <property type="entry name" value="ECF_Sigma-70_Domain"/>
</dbReference>
<organism evidence="4 5">
    <name type="scientific">Fictibacillus aquaticus</name>
    <dbReference type="NCBI Taxonomy" id="2021314"/>
    <lineage>
        <taxon>Bacteria</taxon>
        <taxon>Bacillati</taxon>
        <taxon>Bacillota</taxon>
        <taxon>Bacilli</taxon>
        <taxon>Bacillales</taxon>
        <taxon>Fictibacillaceae</taxon>
        <taxon>Fictibacillus</taxon>
    </lineage>
</organism>
<dbReference type="InterPro" id="IPR013249">
    <property type="entry name" value="RNA_pol_sigma70_r4_t2"/>
</dbReference>
<dbReference type="RefSeq" id="WP_094252585.1">
    <property type="nucleotide sequence ID" value="NZ_JBHLXL010000001.1"/>
</dbReference>
<dbReference type="InterPro" id="IPR014284">
    <property type="entry name" value="RNA_pol_sigma-70_dom"/>
</dbReference>
<dbReference type="Gene3D" id="1.10.10.10">
    <property type="entry name" value="Winged helix-like DNA-binding domain superfamily/Winged helix DNA-binding domain"/>
    <property type="match status" value="1"/>
</dbReference>
<comment type="subunit">
    <text evidence="1">Interacts transiently with the RNA polymerase catalytic core formed by RpoA, RpoB, RpoC and RpoZ (2 alpha, 1 beta, 1 beta' and 1 omega subunit) to form the RNA polymerase holoenzyme that can initiate transcription.</text>
</comment>
<evidence type="ECO:0000259" key="2">
    <source>
        <dbReference type="Pfam" id="PF04542"/>
    </source>
</evidence>
<dbReference type="SUPFAM" id="SSF88659">
    <property type="entry name" value="Sigma3 and sigma4 domains of RNA polymerase sigma factors"/>
    <property type="match status" value="1"/>
</dbReference>
<dbReference type="GO" id="GO:0003677">
    <property type="term" value="F:DNA binding"/>
    <property type="evidence" value="ECO:0007669"/>
    <property type="project" value="InterPro"/>
</dbReference>
<evidence type="ECO:0000259" key="3">
    <source>
        <dbReference type="Pfam" id="PF08281"/>
    </source>
</evidence>
<gene>
    <name evidence="4" type="ORF">CGZ90_11145</name>
</gene>
<proteinExistence type="predicted"/>
<feature type="domain" description="RNA polymerase sigma-70 region 2" evidence="2">
    <location>
        <begin position="4"/>
        <end position="68"/>
    </location>
</feature>
<evidence type="ECO:0000256" key="1">
    <source>
        <dbReference type="ARBA" id="ARBA00011344"/>
    </source>
</evidence>
<reference evidence="4 5" key="1">
    <citation type="submission" date="2017-07" db="EMBL/GenBank/DDBJ databases">
        <title>Fictibacillus sp. nov. GDSW-R2A3 Genome sequencing and assembly.</title>
        <authorList>
            <person name="Mayilraj S."/>
        </authorList>
    </citation>
    <scope>NUCLEOTIDE SEQUENCE [LARGE SCALE GENOMIC DNA]</scope>
    <source>
        <strain evidence="4 5">GDSW-R2A3</strain>
    </source>
</reference>
<sequence length="286" mass="32607">MHDLYESYQPLLFKIAYQMTGSINDAEDVVQDVYLKMYGMKKQVQEPKAYLCRMVTNHCLDLLKSARKRREHYVGEWLPEPIMVSDNEFFDSVYQGQQLSYAMLVLMEKLSPAERAVYVLREAFGFGYKEIAELMEKSESNCRKLFSRANEKMGITEEHAVLLEKESEAWVSRLLHAFGNGNIESVLAILSEDVVLISDGGGKAVAALHPITSRERVAKFLFGLLKQIPQYDGNISFEVKNINGQAGIVVLSDREIITAILLHTSNDRIQNLYFIRNPDKLAKMGR</sequence>
<dbReference type="NCBIfam" id="TIGR02937">
    <property type="entry name" value="sigma70-ECF"/>
    <property type="match status" value="1"/>
</dbReference>
<dbReference type="OrthoDB" id="3211555at2"/>
<dbReference type="InterPro" id="IPR036388">
    <property type="entry name" value="WH-like_DNA-bd_sf"/>
</dbReference>
<name>A0A235F8D7_9BACL</name>
<dbReference type="PANTHER" id="PTHR30173:SF36">
    <property type="entry name" value="ECF RNA POLYMERASE SIGMA FACTOR SIGJ"/>
    <property type="match status" value="1"/>
</dbReference>
<dbReference type="SUPFAM" id="SSF88946">
    <property type="entry name" value="Sigma2 domain of RNA polymerase sigma factors"/>
    <property type="match status" value="1"/>
</dbReference>
<dbReference type="InterPro" id="IPR013325">
    <property type="entry name" value="RNA_pol_sigma_r2"/>
</dbReference>